<name>A0A9Q0FC50_9ROSI</name>
<feature type="compositionally biased region" description="Polar residues" evidence="1">
    <location>
        <begin position="224"/>
        <end position="234"/>
    </location>
</feature>
<dbReference type="PANTHER" id="PTHR31286">
    <property type="entry name" value="GLYCINE-RICH CELL WALL STRUCTURAL PROTEIN 1.8-LIKE"/>
    <property type="match status" value="1"/>
</dbReference>
<dbReference type="InterPro" id="IPR025558">
    <property type="entry name" value="DUF4283"/>
</dbReference>
<keyword evidence="4" id="KW-1185">Reference proteome</keyword>
<sequence length="310" mass="35226">MDDGRQRGLGKKFCSVPNPVEGEYEDLVFDDDEVKSGQTALNLCLVGTLWTERPFNVQAFMRTMKQVCKATHDVEISQLDKNLFIFQFHHWRDKERFLEQEPWNFNNQVVLLREIKGSEQPSKLSIFHVPIWVRANDIPLNYHKDRFAEQLGNRIRCFLQMDQDRSVSYGKFIRIRVVKDVRNPLLRGSRVTLKDDDDLLNPKLYQYGENLRASPLLCLVNSQGERSSGTVNSSTRRDKSDGSEESAPNETMGVVFGVREGLILSPSNISSSASSMARVSDNGQGDVVSGSSLNIQVDQEVFTPMRGFSQ</sequence>
<feature type="region of interest" description="Disordered" evidence="1">
    <location>
        <begin position="224"/>
        <end position="251"/>
    </location>
</feature>
<dbReference type="AlphaFoldDB" id="A0A9Q0FC50"/>
<dbReference type="OrthoDB" id="1750606at2759"/>
<reference evidence="3" key="2">
    <citation type="journal article" date="2023" name="Plants (Basel)">
        <title>Annotation of the Turnera subulata (Passifloraceae) Draft Genome Reveals the S-Locus Evolved after the Divergence of Turneroideae from Passifloroideae in a Stepwise Manner.</title>
        <authorList>
            <person name="Henning P.M."/>
            <person name="Roalson E.H."/>
            <person name="Mir W."/>
            <person name="McCubbin A.G."/>
            <person name="Shore J.S."/>
        </authorList>
    </citation>
    <scope>NUCLEOTIDE SEQUENCE</scope>
    <source>
        <strain evidence="3">F60SS</strain>
    </source>
</reference>
<evidence type="ECO:0000256" key="1">
    <source>
        <dbReference type="SAM" id="MobiDB-lite"/>
    </source>
</evidence>
<dbReference type="Pfam" id="PF14111">
    <property type="entry name" value="DUF4283"/>
    <property type="match status" value="1"/>
</dbReference>
<dbReference type="EMBL" id="JAKUCV010006283">
    <property type="protein sequence ID" value="KAJ4828035.1"/>
    <property type="molecule type" value="Genomic_DNA"/>
</dbReference>
<evidence type="ECO:0000313" key="3">
    <source>
        <dbReference type="EMBL" id="KAJ4828035.1"/>
    </source>
</evidence>
<accession>A0A9Q0FC50</accession>
<evidence type="ECO:0000259" key="2">
    <source>
        <dbReference type="Pfam" id="PF14111"/>
    </source>
</evidence>
<proteinExistence type="predicted"/>
<reference evidence="3" key="1">
    <citation type="submission" date="2022-02" db="EMBL/GenBank/DDBJ databases">
        <authorList>
            <person name="Henning P.M."/>
            <person name="McCubbin A.G."/>
            <person name="Shore J.S."/>
        </authorList>
    </citation>
    <scope>NUCLEOTIDE SEQUENCE</scope>
    <source>
        <strain evidence="3">F60SS</strain>
        <tissue evidence="3">Leaves</tissue>
    </source>
</reference>
<evidence type="ECO:0000313" key="4">
    <source>
        <dbReference type="Proteomes" id="UP001141552"/>
    </source>
</evidence>
<gene>
    <name evidence="3" type="ORF">Tsubulata_008049</name>
</gene>
<dbReference type="PANTHER" id="PTHR31286:SF167">
    <property type="entry name" value="OS09G0268800 PROTEIN"/>
    <property type="match status" value="1"/>
</dbReference>
<comment type="caution">
    <text evidence="3">The sequence shown here is derived from an EMBL/GenBank/DDBJ whole genome shotgun (WGS) entry which is preliminary data.</text>
</comment>
<organism evidence="3 4">
    <name type="scientific">Turnera subulata</name>
    <dbReference type="NCBI Taxonomy" id="218843"/>
    <lineage>
        <taxon>Eukaryota</taxon>
        <taxon>Viridiplantae</taxon>
        <taxon>Streptophyta</taxon>
        <taxon>Embryophyta</taxon>
        <taxon>Tracheophyta</taxon>
        <taxon>Spermatophyta</taxon>
        <taxon>Magnoliopsida</taxon>
        <taxon>eudicotyledons</taxon>
        <taxon>Gunneridae</taxon>
        <taxon>Pentapetalae</taxon>
        <taxon>rosids</taxon>
        <taxon>fabids</taxon>
        <taxon>Malpighiales</taxon>
        <taxon>Passifloraceae</taxon>
        <taxon>Turnera</taxon>
    </lineage>
</organism>
<feature type="domain" description="DUF4283" evidence="2">
    <location>
        <begin position="40"/>
        <end position="114"/>
    </location>
</feature>
<protein>
    <recommendedName>
        <fullName evidence="2">DUF4283 domain-containing protein</fullName>
    </recommendedName>
</protein>
<dbReference type="InterPro" id="IPR040256">
    <property type="entry name" value="At4g02000-like"/>
</dbReference>
<dbReference type="Proteomes" id="UP001141552">
    <property type="component" value="Unassembled WGS sequence"/>
</dbReference>